<dbReference type="CDD" id="cd00051">
    <property type="entry name" value="EFh"/>
    <property type="match status" value="1"/>
</dbReference>
<dbReference type="EMBL" id="GGEC01065263">
    <property type="protein sequence ID" value="MBX45747.1"/>
    <property type="molecule type" value="Transcribed_RNA"/>
</dbReference>
<evidence type="ECO:0000313" key="5">
    <source>
        <dbReference type="EMBL" id="MBX45747.1"/>
    </source>
</evidence>
<dbReference type="InterPro" id="IPR011992">
    <property type="entry name" value="EF-hand-dom_pair"/>
</dbReference>
<dbReference type="Pfam" id="PF13499">
    <property type="entry name" value="EF-hand_7"/>
    <property type="match status" value="1"/>
</dbReference>
<evidence type="ECO:0000256" key="2">
    <source>
        <dbReference type="ARBA" id="ARBA00022737"/>
    </source>
</evidence>
<dbReference type="InterPro" id="IPR002048">
    <property type="entry name" value="EF_hand_dom"/>
</dbReference>
<dbReference type="SMART" id="SM00054">
    <property type="entry name" value="EFh"/>
    <property type="match status" value="2"/>
</dbReference>
<reference evidence="5" key="1">
    <citation type="submission" date="2018-02" db="EMBL/GenBank/DDBJ databases">
        <title>Rhizophora mucronata_Transcriptome.</title>
        <authorList>
            <person name="Meera S.P."/>
            <person name="Sreeshan A."/>
            <person name="Augustine A."/>
        </authorList>
    </citation>
    <scope>NUCLEOTIDE SEQUENCE</scope>
    <source>
        <tissue evidence="5">Leaf</tissue>
    </source>
</reference>
<evidence type="ECO:0000259" key="4">
    <source>
        <dbReference type="PROSITE" id="PS50222"/>
    </source>
</evidence>
<keyword evidence="1" id="KW-0479">Metal-binding</keyword>
<keyword evidence="3" id="KW-0106">Calcium</keyword>
<name>A0A2P2NTB8_RHIMU</name>
<dbReference type="PROSITE" id="PS00018">
    <property type="entry name" value="EF_HAND_1"/>
    <property type="match status" value="1"/>
</dbReference>
<dbReference type="InterPro" id="IPR039647">
    <property type="entry name" value="EF_hand_pair_protein_CML-like"/>
</dbReference>
<sequence>MHNASFPALYIRNCPSFPNSKGIPRLIYWKKTKQLPLPFRVERQMDIKPIYFYNSSTMQKVSTNDQQSSPLLLFMLFGFILSNAVNWFNNVPKVLSKCWFFLQSQLRIGSLKACGDSDSQYSESFNEQLCFNRKKDDTSLRREEAKMVMENLGLLYSNESEELKELMDSKELSQLFDQQEPSLEEIKEAFDIFDEKSKGFIDEEDLQRVLHKLNFKERFDLESCRKMIKKFDDNGDGRIDFIEFIKFMENSFFD</sequence>
<dbReference type="PROSITE" id="PS50222">
    <property type="entry name" value="EF_HAND_2"/>
    <property type="match status" value="2"/>
</dbReference>
<evidence type="ECO:0000256" key="3">
    <source>
        <dbReference type="ARBA" id="ARBA00022837"/>
    </source>
</evidence>
<organism evidence="5">
    <name type="scientific">Rhizophora mucronata</name>
    <name type="common">Asiatic mangrove</name>
    <dbReference type="NCBI Taxonomy" id="61149"/>
    <lineage>
        <taxon>Eukaryota</taxon>
        <taxon>Viridiplantae</taxon>
        <taxon>Streptophyta</taxon>
        <taxon>Embryophyta</taxon>
        <taxon>Tracheophyta</taxon>
        <taxon>Spermatophyta</taxon>
        <taxon>Magnoliopsida</taxon>
        <taxon>eudicotyledons</taxon>
        <taxon>Gunneridae</taxon>
        <taxon>Pentapetalae</taxon>
        <taxon>rosids</taxon>
        <taxon>fabids</taxon>
        <taxon>Malpighiales</taxon>
        <taxon>Rhizophoraceae</taxon>
        <taxon>Rhizophora</taxon>
    </lineage>
</organism>
<dbReference type="PANTHER" id="PTHR10891">
    <property type="entry name" value="EF-HAND CALCIUM-BINDING DOMAIN CONTAINING PROTEIN"/>
    <property type="match status" value="1"/>
</dbReference>
<feature type="domain" description="EF-hand" evidence="4">
    <location>
        <begin position="181"/>
        <end position="216"/>
    </location>
</feature>
<feature type="domain" description="EF-hand" evidence="4">
    <location>
        <begin position="219"/>
        <end position="254"/>
    </location>
</feature>
<dbReference type="SUPFAM" id="SSF47473">
    <property type="entry name" value="EF-hand"/>
    <property type="match status" value="1"/>
</dbReference>
<proteinExistence type="predicted"/>
<accession>A0A2P2NTB8</accession>
<dbReference type="GO" id="GO:0005509">
    <property type="term" value="F:calcium ion binding"/>
    <property type="evidence" value="ECO:0007669"/>
    <property type="project" value="InterPro"/>
</dbReference>
<protein>
    <recommendedName>
        <fullName evidence="4">EF-hand domain-containing protein</fullName>
    </recommendedName>
</protein>
<dbReference type="AlphaFoldDB" id="A0A2P2NTB8"/>
<keyword evidence="2" id="KW-0677">Repeat</keyword>
<evidence type="ECO:0000256" key="1">
    <source>
        <dbReference type="ARBA" id="ARBA00022723"/>
    </source>
</evidence>
<dbReference type="InterPro" id="IPR018247">
    <property type="entry name" value="EF_Hand_1_Ca_BS"/>
</dbReference>
<dbReference type="Gene3D" id="1.10.238.10">
    <property type="entry name" value="EF-hand"/>
    <property type="match status" value="1"/>
</dbReference>